<protein>
    <submittedName>
        <fullName evidence="3">YciI family protein</fullName>
    </submittedName>
</protein>
<dbReference type="PANTHER" id="PTHR33606:SF3">
    <property type="entry name" value="PROTEIN YCII"/>
    <property type="match status" value="1"/>
</dbReference>
<feature type="domain" description="YCII-related" evidence="2">
    <location>
        <begin position="1"/>
        <end position="95"/>
    </location>
</feature>
<sequence length="101" mass="10663">MLYAIIATDVEGSLDKRLAARPAHLERLQALQNQGRLVLAGPHPAIDSIDPGGAGFSGSLVVADFDSLIAAREWAEADPYSVAGVYADVTVKPFKQVFPSA</sequence>
<dbReference type="Pfam" id="PF03795">
    <property type="entry name" value="YCII"/>
    <property type="match status" value="1"/>
</dbReference>
<dbReference type="NCBIfam" id="NF008473">
    <property type="entry name" value="PRK11370.1"/>
    <property type="match status" value="1"/>
</dbReference>
<name>A0ABX0YIF6_9PSED</name>
<reference evidence="3 4" key="1">
    <citation type="submission" date="2020-03" db="EMBL/GenBank/DDBJ databases">
        <authorList>
            <person name="Wang L."/>
            <person name="He N."/>
            <person name="Li Y."/>
            <person name="Fang Y."/>
            <person name="Zhang F."/>
        </authorList>
    </citation>
    <scope>NUCLEOTIDE SEQUENCE [LARGE SCALE GENOMIC DNA]</scope>
    <source>
        <strain evidence="4">hsmgli-8</strain>
    </source>
</reference>
<dbReference type="InterPro" id="IPR011008">
    <property type="entry name" value="Dimeric_a/b-barrel"/>
</dbReference>
<comment type="similarity">
    <text evidence="1">Belongs to the YciI family.</text>
</comment>
<dbReference type="Gene3D" id="3.30.70.1060">
    <property type="entry name" value="Dimeric alpha+beta barrel"/>
    <property type="match status" value="1"/>
</dbReference>
<comment type="caution">
    <text evidence="3">The sequence shown here is derived from an EMBL/GenBank/DDBJ whole genome shotgun (WGS) entry which is preliminary data.</text>
</comment>
<accession>A0ABX0YIF6</accession>
<evidence type="ECO:0000256" key="1">
    <source>
        <dbReference type="ARBA" id="ARBA00007689"/>
    </source>
</evidence>
<proteinExistence type="inferred from homology"/>
<dbReference type="RefSeq" id="WP_168085753.1">
    <property type="nucleotide sequence ID" value="NZ_JAAVJI010000016.1"/>
</dbReference>
<dbReference type="EMBL" id="JAAVJI010000016">
    <property type="protein sequence ID" value="NJP03185.1"/>
    <property type="molecule type" value="Genomic_DNA"/>
</dbReference>
<dbReference type="InterPro" id="IPR005545">
    <property type="entry name" value="YCII"/>
</dbReference>
<evidence type="ECO:0000259" key="2">
    <source>
        <dbReference type="Pfam" id="PF03795"/>
    </source>
</evidence>
<evidence type="ECO:0000313" key="3">
    <source>
        <dbReference type="EMBL" id="NJP03185.1"/>
    </source>
</evidence>
<keyword evidence="4" id="KW-1185">Reference proteome</keyword>
<gene>
    <name evidence="3" type="ORF">HBH25_20300</name>
</gene>
<dbReference type="Proteomes" id="UP000746535">
    <property type="component" value="Unassembled WGS sequence"/>
</dbReference>
<dbReference type="SUPFAM" id="SSF54909">
    <property type="entry name" value="Dimeric alpha+beta barrel"/>
    <property type="match status" value="1"/>
</dbReference>
<evidence type="ECO:0000313" key="4">
    <source>
        <dbReference type="Proteomes" id="UP000746535"/>
    </source>
</evidence>
<organism evidence="3 4">
    <name type="scientific">Pseudomonas quercus</name>
    <dbReference type="NCBI Taxonomy" id="2722792"/>
    <lineage>
        <taxon>Bacteria</taxon>
        <taxon>Pseudomonadati</taxon>
        <taxon>Pseudomonadota</taxon>
        <taxon>Gammaproteobacteria</taxon>
        <taxon>Pseudomonadales</taxon>
        <taxon>Pseudomonadaceae</taxon>
        <taxon>Pseudomonas</taxon>
    </lineage>
</organism>
<dbReference type="InterPro" id="IPR051807">
    <property type="entry name" value="Sec-metab_biosynth-assoc"/>
</dbReference>
<dbReference type="PANTHER" id="PTHR33606">
    <property type="entry name" value="PROTEIN YCII"/>
    <property type="match status" value="1"/>
</dbReference>